<evidence type="ECO:0000256" key="1">
    <source>
        <dbReference type="ARBA" id="ARBA00007384"/>
    </source>
</evidence>
<proteinExistence type="inferred from homology"/>
<dbReference type="Proteomes" id="UP000664991">
    <property type="component" value="Unassembled WGS sequence"/>
</dbReference>
<dbReference type="InterPro" id="IPR000742">
    <property type="entry name" value="EGF"/>
</dbReference>
<accession>A0A836A718</accession>
<dbReference type="EMBL" id="JAEMGP010000009">
    <property type="protein sequence ID" value="KAG5204818.1"/>
    <property type="molecule type" value="Genomic_DNA"/>
</dbReference>
<dbReference type="Gene3D" id="2.10.25.10">
    <property type="entry name" value="Laminin"/>
    <property type="match status" value="1"/>
</dbReference>
<gene>
    <name evidence="8" type="ORF">JEQ12_019263</name>
</gene>
<evidence type="ECO:0000313" key="8">
    <source>
        <dbReference type="EMBL" id="KAG5204818.1"/>
    </source>
</evidence>
<keyword evidence="3 5" id="KW-1015">Disulfide bond</keyword>
<evidence type="ECO:0000256" key="3">
    <source>
        <dbReference type="ARBA" id="ARBA00023157"/>
    </source>
</evidence>
<evidence type="ECO:0000256" key="5">
    <source>
        <dbReference type="PROSITE-ProRule" id="PRU00076"/>
    </source>
</evidence>
<feature type="disulfide bond" evidence="5">
    <location>
        <begin position="78"/>
        <end position="87"/>
    </location>
</feature>
<organism evidence="8 9">
    <name type="scientific">Ovis aries</name>
    <name type="common">Sheep</name>
    <dbReference type="NCBI Taxonomy" id="9940"/>
    <lineage>
        <taxon>Eukaryota</taxon>
        <taxon>Metazoa</taxon>
        <taxon>Chordata</taxon>
        <taxon>Craniata</taxon>
        <taxon>Vertebrata</taxon>
        <taxon>Euteleostomi</taxon>
        <taxon>Mammalia</taxon>
        <taxon>Eutheria</taxon>
        <taxon>Laurasiatheria</taxon>
        <taxon>Artiodactyla</taxon>
        <taxon>Ruminantia</taxon>
        <taxon>Pecora</taxon>
        <taxon>Bovidae</taxon>
        <taxon>Caprinae</taxon>
        <taxon>Ovis</taxon>
    </lineage>
</organism>
<feature type="compositionally biased region" description="Basic and acidic residues" evidence="6">
    <location>
        <begin position="194"/>
        <end position="204"/>
    </location>
</feature>
<dbReference type="AlphaFoldDB" id="A0A836A718"/>
<dbReference type="SUPFAM" id="SSF57196">
    <property type="entry name" value="EGF/Laminin"/>
    <property type="match status" value="1"/>
</dbReference>
<evidence type="ECO:0000256" key="2">
    <source>
        <dbReference type="ARBA" id="ARBA00022536"/>
    </source>
</evidence>
<dbReference type="CDD" id="cd00054">
    <property type="entry name" value="EGF_CA"/>
    <property type="match status" value="1"/>
</dbReference>
<evidence type="ECO:0000256" key="6">
    <source>
        <dbReference type="SAM" id="MobiDB-lite"/>
    </source>
</evidence>
<protein>
    <recommendedName>
        <fullName evidence="7">EGF-like domain-containing protein</fullName>
    </recommendedName>
</protein>
<reference evidence="8 9" key="1">
    <citation type="submission" date="2020-12" db="EMBL/GenBank/DDBJ databases">
        <title>De novo assembly of Tibetan sheep genome.</title>
        <authorList>
            <person name="Li X."/>
        </authorList>
    </citation>
    <scope>NUCLEOTIDE SEQUENCE [LARGE SCALE GENOMIC DNA]</scope>
    <source>
        <tissue evidence="8">Heart</tissue>
    </source>
</reference>
<dbReference type="PROSITE" id="PS50026">
    <property type="entry name" value="EGF_3"/>
    <property type="match status" value="1"/>
</dbReference>
<comment type="caution">
    <text evidence="8">The sequence shown here is derived from an EMBL/GenBank/DDBJ whole genome shotgun (WGS) entry which is preliminary data.</text>
</comment>
<keyword evidence="2 5" id="KW-0245">EGF-like domain</keyword>
<dbReference type="GO" id="GO:0007165">
    <property type="term" value="P:signal transduction"/>
    <property type="evidence" value="ECO:0007669"/>
    <property type="project" value="UniProtKB-ARBA"/>
</dbReference>
<keyword evidence="4" id="KW-0325">Glycoprotein</keyword>
<sequence>MGAGIPDDSGNIERKRKGKGYHLLVTSVLHWGLTPPATISTVNTTGEEAPPPALAGAPPRQSCCQNGGTCVLSSFCVCPAHFTGRYCEHDQRRRADDSGGGCADCGYDLRITMIVIAAVLIDDYDAFTGLKPFNPQLHIYMNSLQDWLEEYAGKQDKLNSYFHGADCDRKVRHESCKKTETNCGPRGPRAQHPHFTDRQCRESNKVSQGHYSQDLQSTWAAHLSQSPTTDASNALGTTPAPVSAAVQMALWSTMPHQVNYQFRIPKGVDMMWSKEHRLDNPNDLALPFYYNLLADGQDNLLKILIYFTVLNKPNSIADGYEEDSMR</sequence>
<dbReference type="PROSITE" id="PS00022">
    <property type="entry name" value="EGF_1"/>
    <property type="match status" value="1"/>
</dbReference>
<evidence type="ECO:0000256" key="4">
    <source>
        <dbReference type="ARBA" id="ARBA00023180"/>
    </source>
</evidence>
<feature type="domain" description="EGF-like" evidence="7">
    <location>
        <begin position="59"/>
        <end position="88"/>
    </location>
</feature>
<feature type="region of interest" description="Disordered" evidence="6">
    <location>
        <begin position="178"/>
        <end position="207"/>
    </location>
</feature>
<comment type="caution">
    <text evidence="5">Lacks conserved residue(s) required for the propagation of feature annotation.</text>
</comment>
<dbReference type="FunFam" id="2.10.25.10:FF:000421">
    <property type="entry name" value="Teratocarcinoma-derived growth factor"/>
    <property type="match status" value="1"/>
</dbReference>
<comment type="similarity">
    <text evidence="1">Belongs to the EGF-CFC (Cripto-1/FRL1/Cryptic) family.</text>
</comment>
<evidence type="ECO:0000313" key="9">
    <source>
        <dbReference type="Proteomes" id="UP000664991"/>
    </source>
</evidence>
<evidence type="ECO:0000259" key="7">
    <source>
        <dbReference type="PROSITE" id="PS50026"/>
    </source>
</evidence>
<name>A0A836A718_SHEEP</name>